<proteinExistence type="inferred from homology"/>
<dbReference type="GO" id="GO:0061501">
    <property type="term" value="F:2',3'-cyclic GMP-AMP synthase activity"/>
    <property type="evidence" value="ECO:0007669"/>
    <property type="project" value="TreeGrafter"/>
</dbReference>
<accession>A0A9D3QKP3</accession>
<dbReference type="GO" id="GO:0032481">
    <property type="term" value="P:positive regulation of type I interferon production"/>
    <property type="evidence" value="ECO:0007669"/>
    <property type="project" value="TreeGrafter"/>
</dbReference>
<evidence type="ECO:0000256" key="1">
    <source>
        <dbReference type="ARBA" id="ARBA00008307"/>
    </source>
</evidence>
<gene>
    <name evidence="5" type="ORF">MATL_G00018740</name>
</gene>
<feature type="region of interest" description="Disordered" evidence="2">
    <location>
        <begin position="1"/>
        <end position="22"/>
    </location>
</feature>
<dbReference type="GO" id="GO:0003690">
    <property type="term" value="F:double-stranded DNA binding"/>
    <property type="evidence" value="ECO:0007669"/>
    <property type="project" value="TreeGrafter"/>
</dbReference>
<dbReference type="InterPro" id="IPR046906">
    <property type="entry name" value="Mab-21_HhH/H2TH-like"/>
</dbReference>
<dbReference type="SMART" id="SM01265">
    <property type="entry name" value="Mab-21"/>
    <property type="match status" value="1"/>
</dbReference>
<organism evidence="5 6">
    <name type="scientific">Megalops atlanticus</name>
    <name type="common">Tarpon</name>
    <name type="synonym">Clupea gigantea</name>
    <dbReference type="NCBI Taxonomy" id="7932"/>
    <lineage>
        <taxon>Eukaryota</taxon>
        <taxon>Metazoa</taxon>
        <taxon>Chordata</taxon>
        <taxon>Craniata</taxon>
        <taxon>Vertebrata</taxon>
        <taxon>Euteleostomi</taxon>
        <taxon>Actinopterygii</taxon>
        <taxon>Neopterygii</taxon>
        <taxon>Teleostei</taxon>
        <taxon>Elopiformes</taxon>
        <taxon>Megalopidae</taxon>
        <taxon>Megalops</taxon>
    </lineage>
</organism>
<dbReference type="OrthoDB" id="6054650at2759"/>
<dbReference type="PANTHER" id="PTHR10656">
    <property type="entry name" value="CELL FATE DETERMINING PROTEIN MAB21-RELATED"/>
    <property type="match status" value="1"/>
</dbReference>
<dbReference type="Gene3D" id="1.10.1410.40">
    <property type="match status" value="1"/>
</dbReference>
<feature type="domain" description="Mab-21-like nucleotidyltransferase" evidence="3">
    <location>
        <begin position="144"/>
        <end position="326"/>
    </location>
</feature>
<reference evidence="5" key="1">
    <citation type="submission" date="2021-01" db="EMBL/GenBank/DDBJ databases">
        <authorList>
            <person name="Zahm M."/>
            <person name="Roques C."/>
            <person name="Cabau C."/>
            <person name="Klopp C."/>
            <person name="Donnadieu C."/>
            <person name="Jouanno E."/>
            <person name="Lampietro C."/>
            <person name="Louis A."/>
            <person name="Herpin A."/>
            <person name="Echchiki A."/>
            <person name="Berthelot C."/>
            <person name="Parey E."/>
            <person name="Roest-Crollius H."/>
            <person name="Braasch I."/>
            <person name="Postlethwait J."/>
            <person name="Bobe J."/>
            <person name="Montfort J."/>
            <person name="Bouchez O."/>
            <person name="Begum T."/>
            <person name="Mejri S."/>
            <person name="Adams A."/>
            <person name="Chen W.-J."/>
            <person name="Guiguen Y."/>
        </authorList>
    </citation>
    <scope>NUCLEOTIDE SEQUENCE</scope>
    <source>
        <strain evidence="5">YG-15Mar2019-1</strain>
        <tissue evidence="5">Brain</tissue>
    </source>
</reference>
<dbReference type="Proteomes" id="UP001046870">
    <property type="component" value="Chromosome 1"/>
</dbReference>
<dbReference type="Pfam" id="PF03281">
    <property type="entry name" value="Mab-21"/>
    <property type="match status" value="1"/>
</dbReference>
<dbReference type="GO" id="GO:0035861">
    <property type="term" value="C:site of double-strand break"/>
    <property type="evidence" value="ECO:0007669"/>
    <property type="project" value="TreeGrafter"/>
</dbReference>
<dbReference type="GO" id="GO:0006974">
    <property type="term" value="P:DNA damage response"/>
    <property type="evidence" value="ECO:0007669"/>
    <property type="project" value="TreeGrafter"/>
</dbReference>
<dbReference type="GO" id="GO:0002230">
    <property type="term" value="P:positive regulation of defense response to virus by host"/>
    <property type="evidence" value="ECO:0007669"/>
    <property type="project" value="TreeGrafter"/>
</dbReference>
<dbReference type="EMBL" id="JAFDVH010000001">
    <property type="protein sequence ID" value="KAG7492824.1"/>
    <property type="molecule type" value="Genomic_DNA"/>
</dbReference>
<sequence length="409" mass="46098">MTGRGRTHATSPDCDQMSSPRMCSAHTGRCKATCSHVKTPNLPEVRRTGRERARFESKERGRATSAERATSPVKKTDHTSKRNNATCSPLNKVLTDTLDKLKIKKQLRSEATAVVNKIVENIIKHMRTTECFYNVKKRSTGSQYENVKISQPDEFDVMLTIPVQSVIVQPFDIEGAFYSAALKGYPRRHPLNTFVQEDGKSISATVMLAQFRTHVIKAVKHMADVKVERKKRGCPAVTLQIEENDLLIGLDVVLGLEVHSCWPPHTQDGFRVEEWLGAKTRRDFTFEPFFLVPKYEGAGNEQMDGVCAKDAWRISFSHVEKSILKNHSYSKTCCTTGGTQCCRKQCLKLLKYLLVQLKEKHPKELSKFSSYQAKTALFHACSVRCIPAFSVGFCWSWDGTRTGFRGVLG</sequence>
<name>A0A9D3QKP3_MEGAT</name>
<evidence type="ECO:0000313" key="6">
    <source>
        <dbReference type="Proteomes" id="UP001046870"/>
    </source>
</evidence>
<dbReference type="InterPro" id="IPR024810">
    <property type="entry name" value="MAB21L/cGLR"/>
</dbReference>
<comment type="caution">
    <text evidence="5">The sequence shown here is derived from an EMBL/GenBank/DDBJ whole genome shotgun (WGS) entry which is preliminary data.</text>
</comment>
<dbReference type="GO" id="GO:0071360">
    <property type="term" value="P:cellular response to exogenous dsRNA"/>
    <property type="evidence" value="ECO:0007669"/>
    <property type="project" value="TreeGrafter"/>
</dbReference>
<evidence type="ECO:0000313" key="5">
    <source>
        <dbReference type="EMBL" id="KAG7492824.1"/>
    </source>
</evidence>
<dbReference type="GO" id="GO:0005634">
    <property type="term" value="C:nucleus"/>
    <property type="evidence" value="ECO:0007669"/>
    <property type="project" value="TreeGrafter"/>
</dbReference>
<feature type="compositionally biased region" description="Basic and acidic residues" evidence="2">
    <location>
        <begin position="44"/>
        <end position="62"/>
    </location>
</feature>
<evidence type="ECO:0000259" key="4">
    <source>
        <dbReference type="Pfam" id="PF20266"/>
    </source>
</evidence>
<dbReference type="GO" id="GO:0002218">
    <property type="term" value="P:activation of innate immune response"/>
    <property type="evidence" value="ECO:0007669"/>
    <property type="project" value="TreeGrafter"/>
</dbReference>
<dbReference type="GO" id="GO:0005829">
    <property type="term" value="C:cytosol"/>
    <property type="evidence" value="ECO:0007669"/>
    <property type="project" value="TreeGrafter"/>
</dbReference>
<protein>
    <recommendedName>
        <fullName evidence="7">Cyclic GMP-AMP synthase</fullName>
    </recommendedName>
</protein>
<keyword evidence="6" id="KW-1185">Reference proteome</keyword>
<evidence type="ECO:0000256" key="2">
    <source>
        <dbReference type="SAM" id="MobiDB-lite"/>
    </source>
</evidence>
<dbReference type="Gene3D" id="3.30.460.90">
    <property type="match status" value="1"/>
</dbReference>
<dbReference type="PANTHER" id="PTHR10656:SF35">
    <property type="entry name" value="CYCLIC GMP-AMP SYNTHASE"/>
    <property type="match status" value="1"/>
</dbReference>
<dbReference type="InterPro" id="IPR046903">
    <property type="entry name" value="Mab-21-like_nuc_Trfase"/>
</dbReference>
<dbReference type="GO" id="GO:2000042">
    <property type="term" value="P:negative regulation of double-strand break repair via homologous recombination"/>
    <property type="evidence" value="ECO:0007669"/>
    <property type="project" value="TreeGrafter"/>
</dbReference>
<dbReference type="Pfam" id="PF20266">
    <property type="entry name" value="Mab-21_C"/>
    <property type="match status" value="1"/>
</dbReference>
<dbReference type="GO" id="GO:0003682">
    <property type="term" value="F:chromatin binding"/>
    <property type="evidence" value="ECO:0007669"/>
    <property type="project" value="TreeGrafter"/>
</dbReference>
<evidence type="ECO:0000259" key="3">
    <source>
        <dbReference type="Pfam" id="PF03281"/>
    </source>
</evidence>
<evidence type="ECO:0008006" key="7">
    <source>
        <dbReference type="Google" id="ProtNLM"/>
    </source>
</evidence>
<dbReference type="AlphaFoldDB" id="A0A9D3QKP3"/>
<comment type="similarity">
    <text evidence="1">Belongs to the mab-21 family.</text>
</comment>
<dbReference type="GO" id="GO:0038001">
    <property type="term" value="P:paracrine signaling"/>
    <property type="evidence" value="ECO:0007669"/>
    <property type="project" value="TreeGrafter"/>
</dbReference>
<feature type="domain" description="Mab-21-like HhH/H2TH-like" evidence="4">
    <location>
        <begin position="342"/>
        <end position="383"/>
    </location>
</feature>
<feature type="region of interest" description="Disordered" evidence="2">
    <location>
        <begin position="41"/>
        <end position="87"/>
    </location>
</feature>